<dbReference type="AlphaFoldDB" id="A0AAF0WKK5"/>
<dbReference type="FunFam" id="1.25.40.10:FF:000031">
    <property type="entry name" value="Pentatricopeptide repeat-containing protein mitochondrial"/>
    <property type="match status" value="1"/>
</dbReference>
<accession>A0AAF0WKK5</accession>
<evidence type="ECO:0000313" key="6">
    <source>
        <dbReference type="Proteomes" id="UP000077755"/>
    </source>
</evidence>
<dbReference type="PANTHER" id="PTHR47926:SF530">
    <property type="entry name" value="DYW DOMAIN-CONTAINING PROTEIN"/>
    <property type="match status" value="1"/>
</dbReference>
<dbReference type="GO" id="GO:0003723">
    <property type="term" value="F:RNA binding"/>
    <property type="evidence" value="ECO:0007669"/>
    <property type="project" value="InterPro"/>
</dbReference>
<keyword evidence="6" id="KW-1185">Reference proteome</keyword>
<dbReference type="GO" id="GO:0009451">
    <property type="term" value="P:RNA modification"/>
    <property type="evidence" value="ECO:0007669"/>
    <property type="project" value="InterPro"/>
</dbReference>
<protein>
    <recommendedName>
        <fullName evidence="4">DYW domain-containing protein</fullName>
    </recommendedName>
</protein>
<feature type="repeat" description="PPR" evidence="3">
    <location>
        <begin position="335"/>
        <end position="369"/>
    </location>
</feature>
<feature type="repeat" description="PPR" evidence="3">
    <location>
        <begin position="638"/>
        <end position="672"/>
    </location>
</feature>
<dbReference type="FunFam" id="1.25.40.10:FF:000351">
    <property type="entry name" value="Pentatricopeptide repeat-containing protein"/>
    <property type="match status" value="1"/>
</dbReference>
<gene>
    <name evidence="5" type="ORF">DCAR_0209054</name>
</gene>
<dbReference type="NCBIfam" id="TIGR00756">
    <property type="entry name" value="PPR"/>
    <property type="match status" value="7"/>
</dbReference>
<evidence type="ECO:0000256" key="1">
    <source>
        <dbReference type="ARBA" id="ARBA00006643"/>
    </source>
</evidence>
<evidence type="ECO:0000313" key="5">
    <source>
        <dbReference type="EMBL" id="WOG89815.1"/>
    </source>
</evidence>
<proteinExistence type="inferred from homology"/>
<sequence>MMFSNLCSLQISLRQRLYLPFHLFSTPPHSLYLTQSSSSASAILINPQHNHNISTLNSAPDENFRPNSLHLSQLLLQCCQSKSLSSGLQLHARVTKIGLLGDATIRNHLVNLYSKCVVFGYARKVIDESSEPDLVAWSALISGYAKNGFCGEALDGFREMHLLGLKCNEFTFPSALKACAVKKDLGKGRQIHGVVVVTGFESDVFVANTLVVMYAKCGEILDSRRLFDWIPERNVVSWNALFACYTQGDFCGEAVALFQDMVSSGVRPDEFSLSTILNACTSLRDIGQGKKIHGYLVNLGFISDPYSANALVDMYAKLGHFEDAIAVFDHIEMPDIVSWNAVIAGCILHDFHQRGLELLKNMIDSGTVPNIFTFSSALKACAALGLQLLGKQLHAKLLKIDLKLDSFVSAGLIDMYCKCGLTKNARVIYDLLPEKDLVALNALISGYSQNGGEFEVLSFFGDMHKEAMGFNEATLLAVLNSAASSQVTSISEQIHALSEKAGYLSDIYVTNSLIDSYGKCNQLEDATRIFEESRIGDLASFTSLITAYAQHGKGEDALKLFVKMQELELKPDSFVCSSLLNACASLSAYEQGKQIHAHIVKFGFTCDIFAGNSLVNMYAKCGSIDDAGCAFSEVSHRGIVSWSSMIGGFAQHGHGKEAIYLFDEMLENGISPNHVTLASVLCACNHAGLVNEARKYFDTMEELYGIEPTQEHYACMIDILGRAGKLDEAMELVKKMPFEANGSVWGALLGAARIHKNVEVAQRAADMLFVIEPEKSGTHALLANVYASAGLWDDVAKVRRRMKDSKVKKEPGMSWIEVKDKVYTFIVGDRSHSRSKEIYAKLEELIILIGEAGYVPALETDIHNVGHGEKELLLSYHSEKLAVAFGLIVTPPGAPIRVKKNLRICIDCHTSFKFISKIVTRELIIRDINRFHHFKDGLCSCGDYW</sequence>
<keyword evidence="2" id="KW-0677">Repeat</keyword>
<evidence type="ECO:0000256" key="3">
    <source>
        <dbReference type="PROSITE-ProRule" id="PRU00708"/>
    </source>
</evidence>
<comment type="similarity">
    <text evidence="1">Belongs to the PPR family. PCMP-H subfamily.</text>
</comment>
<dbReference type="InterPro" id="IPR046848">
    <property type="entry name" value="E_motif"/>
</dbReference>
<feature type="repeat" description="PPR" evidence="3">
    <location>
        <begin position="133"/>
        <end position="167"/>
    </location>
</feature>
<dbReference type="Pfam" id="PF12854">
    <property type="entry name" value="PPR_1"/>
    <property type="match status" value="1"/>
</dbReference>
<organism evidence="5 6">
    <name type="scientific">Daucus carota subsp. sativus</name>
    <name type="common">Carrot</name>
    <dbReference type="NCBI Taxonomy" id="79200"/>
    <lineage>
        <taxon>Eukaryota</taxon>
        <taxon>Viridiplantae</taxon>
        <taxon>Streptophyta</taxon>
        <taxon>Embryophyta</taxon>
        <taxon>Tracheophyta</taxon>
        <taxon>Spermatophyta</taxon>
        <taxon>Magnoliopsida</taxon>
        <taxon>eudicotyledons</taxon>
        <taxon>Gunneridae</taxon>
        <taxon>Pentapetalae</taxon>
        <taxon>asterids</taxon>
        <taxon>campanulids</taxon>
        <taxon>Apiales</taxon>
        <taxon>Apiaceae</taxon>
        <taxon>Apioideae</taxon>
        <taxon>Scandiceae</taxon>
        <taxon>Daucinae</taxon>
        <taxon>Daucus</taxon>
        <taxon>Daucus sect. Daucus</taxon>
    </lineage>
</organism>
<evidence type="ECO:0000256" key="2">
    <source>
        <dbReference type="ARBA" id="ARBA00022737"/>
    </source>
</evidence>
<reference evidence="5" key="2">
    <citation type="submission" date="2022-03" db="EMBL/GenBank/DDBJ databases">
        <title>Draft title - Genomic analysis of global carrot germplasm unveils the trajectory of domestication and the origin of high carotenoid orange carrot.</title>
        <authorList>
            <person name="Iorizzo M."/>
            <person name="Ellison S."/>
            <person name="Senalik D."/>
            <person name="Macko-Podgorni A."/>
            <person name="Grzebelus D."/>
            <person name="Bostan H."/>
            <person name="Rolling W."/>
            <person name="Curaba J."/>
            <person name="Simon P."/>
        </authorList>
    </citation>
    <scope>NUCLEOTIDE SEQUENCE</scope>
    <source>
        <tissue evidence="5">Leaf</tissue>
    </source>
</reference>
<dbReference type="Proteomes" id="UP000077755">
    <property type="component" value="Chromosome 2"/>
</dbReference>
<dbReference type="InterPro" id="IPR002885">
    <property type="entry name" value="PPR_rpt"/>
</dbReference>
<dbReference type="FunFam" id="1.25.40.10:FF:000366">
    <property type="entry name" value="Pentatricopeptide (PPR) repeat-containing protein"/>
    <property type="match status" value="1"/>
</dbReference>
<evidence type="ECO:0000259" key="4">
    <source>
        <dbReference type="Pfam" id="PF14432"/>
    </source>
</evidence>
<dbReference type="PANTHER" id="PTHR47926">
    <property type="entry name" value="PENTATRICOPEPTIDE REPEAT-CONTAINING PROTEIN"/>
    <property type="match status" value="1"/>
</dbReference>
<reference evidence="5" key="1">
    <citation type="journal article" date="2016" name="Nat. Genet.">
        <title>A high-quality carrot genome assembly provides new insights into carotenoid accumulation and asterid genome evolution.</title>
        <authorList>
            <person name="Iorizzo M."/>
            <person name="Ellison S."/>
            <person name="Senalik D."/>
            <person name="Zeng P."/>
            <person name="Satapoomin P."/>
            <person name="Huang J."/>
            <person name="Bowman M."/>
            <person name="Iovene M."/>
            <person name="Sanseverino W."/>
            <person name="Cavagnaro P."/>
            <person name="Yildiz M."/>
            <person name="Macko-Podgorni A."/>
            <person name="Moranska E."/>
            <person name="Grzebelus E."/>
            <person name="Grzebelus D."/>
            <person name="Ashrafi H."/>
            <person name="Zheng Z."/>
            <person name="Cheng S."/>
            <person name="Spooner D."/>
            <person name="Van Deynze A."/>
            <person name="Simon P."/>
        </authorList>
    </citation>
    <scope>NUCLEOTIDE SEQUENCE</scope>
    <source>
        <tissue evidence="5">Leaf</tissue>
    </source>
</reference>
<dbReference type="InterPro" id="IPR046849">
    <property type="entry name" value="E2_motif"/>
</dbReference>
<feature type="domain" description="DYW" evidence="4">
    <location>
        <begin position="853"/>
        <end position="945"/>
    </location>
</feature>
<dbReference type="Pfam" id="PF20431">
    <property type="entry name" value="E_motif"/>
    <property type="match status" value="1"/>
</dbReference>
<dbReference type="InterPro" id="IPR011990">
    <property type="entry name" value="TPR-like_helical_dom_sf"/>
</dbReference>
<name>A0AAF0WKK5_DAUCS</name>
<dbReference type="FunFam" id="1.25.40.10:FF:000427">
    <property type="entry name" value="Pentatricopeptide repeat-containing protein chloroplastic"/>
    <property type="match status" value="1"/>
</dbReference>
<dbReference type="Gene3D" id="1.25.40.10">
    <property type="entry name" value="Tetratricopeptide repeat domain"/>
    <property type="match status" value="5"/>
</dbReference>
<dbReference type="Pfam" id="PF20430">
    <property type="entry name" value="Eplus_motif"/>
    <property type="match status" value="1"/>
</dbReference>
<dbReference type="Pfam" id="PF13041">
    <property type="entry name" value="PPR_2"/>
    <property type="match status" value="5"/>
</dbReference>
<dbReference type="Pfam" id="PF01535">
    <property type="entry name" value="PPR"/>
    <property type="match status" value="4"/>
</dbReference>
<dbReference type="FunFam" id="1.25.40.10:FF:000073">
    <property type="entry name" value="Pentatricopeptide repeat-containing protein chloroplastic"/>
    <property type="match status" value="1"/>
</dbReference>
<feature type="repeat" description="PPR" evidence="3">
    <location>
        <begin position="234"/>
        <end position="268"/>
    </location>
</feature>
<dbReference type="PROSITE" id="PS51375">
    <property type="entry name" value="PPR"/>
    <property type="match status" value="5"/>
</dbReference>
<dbReference type="InterPro" id="IPR032867">
    <property type="entry name" value="DYW_dom"/>
</dbReference>
<dbReference type="EMBL" id="CP093344">
    <property type="protein sequence ID" value="WOG89815.1"/>
    <property type="molecule type" value="Genomic_DNA"/>
</dbReference>
<feature type="repeat" description="PPR" evidence="3">
    <location>
        <begin position="537"/>
        <end position="571"/>
    </location>
</feature>
<dbReference type="InterPro" id="IPR046960">
    <property type="entry name" value="PPR_At4g14850-like_plant"/>
</dbReference>
<dbReference type="Pfam" id="PF14432">
    <property type="entry name" value="DYW_deaminase"/>
    <property type="match status" value="1"/>
</dbReference>
<dbReference type="GO" id="GO:0008270">
    <property type="term" value="F:zinc ion binding"/>
    <property type="evidence" value="ECO:0007669"/>
    <property type="project" value="InterPro"/>
</dbReference>